<dbReference type="RefSeq" id="WP_089668637.1">
    <property type="nucleotide sequence ID" value="NZ_FOJA01000001.1"/>
</dbReference>
<proteinExistence type="predicted"/>
<sequence>MSSDPSYAPATLADELVSACRTSVGDQLRSVAYFDDSGEEQIYLRGDLEPDADIVGFADQERQGFRSQTVYGESELGEYQYTMRAFDRGYLTRVIEDGHGAFVTTDELPIDHFDELASAARSVLAAHADD</sequence>
<evidence type="ECO:0000313" key="2">
    <source>
        <dbReference type="Proteomes" id="UP000198518"/>
    </source>
</evidence>
<gene>
    <name evidence="1" type="ORF">SAMN04487945_1408</name>
</gene>
<dbReference type="OrthoDB" id="256252at2157"/>
<dbReference type="AlphaFoldDB" id="A0A1I0P645"/>
<name>A0A1I0P645_9EURY</name>
<organism evidence="1 2">
    <name type="scientific">Halobacterium jilantaiense</name>
    <dbReference type="NCBI Taxonomy" id="355548"/>
    <lineage>
        <taxon>Archaea</taxon>
        <taxon>Methanobacteriati</taxon>
        <taxon>Methanobacteriota</taxon>
        <taxon>Stenosarchaea group</taxon>
        <taxon>Halobacteria</taxon>
        <taxon>Halobacteriales</taxon>
        <taxon>Halobacteriaceae</taxon>
        <taxon>Halobacterium</taxon>
    </lineage>
</organism>
<dbReference type="Proteomes" id="UP000198518">
    <property type="component" value="Unassembled WGS sequence"/>
</dbReference>
<accession>A0A1I0P645</accession>
<dbReference type="EMBL" id="FOJA01000001">
    <property type="protein sequence ID" value="SEW09513.1"/>
    <property type="molecule type" value="Genomic_DNA"/>
</dbReference>
<dbReference type="Pfam" id="PF24366">
    <property type="entry name" value="DUF7522"/>
    <property type="match status" value="1"/>
</dbReference>
<reference evidence="1 2" key="1">
    <citation type="submission" date="2016-10" db="EMBL/GenBank/DDBJ databases">
        <authorList>
            <person name="de Groot N.N."/>
        </authorList>
    </citation>
    <scope>NUCLEOTIDE SEQUENCE [LARGE SCALE GENOMIC DNA]</scope>
    <source>
        <strain evidence="1 2">CGMCC 1.5337</strain>
    </source>
</reference>
<protein>
    <submittedName>
        <fullName evidence="1">Uncharacterized protein</fullName>
    </submittedName>
</protein>
<dbReference type="STRING" id="355548.SAMN04487945_1408"/>
<evidence type="ECO:0000313" key="1">
    <source>
        <dbReference type="EMBL" id="SEW09513.1"/>
    </source>
</evidence>
<keyword evidence="2" id="KW-1185">Reference proteome</keyword>
<dbReference type="InterPro" id="IPR055944">
    <property type="entry name" value="DUF7522"/>
</dbReference>